<evidence type="ECO:0000313" key="2">
    <source>
        <dbReference type="Proteomes" id="UP001165368"/>
    </source>
</evidence>
<organism evidence="1 2">
    <name type="scientific">Arthrobacter hankyongi</name>
    <dbReference type="NCBI Taxonomy" id="2904801"/>
    <lineage>
        <taxon>Bacteria</taxon>
        <taxon>Bacillati</taxon>
        <taxon>Actinomycetota</taxon>
        <taxon>Actinomycetes</taxon>
        <taxon>Micrococcales</taxon>
        <taxon>Micrococcaceae</taxon>
        <taxon>Arthrobacter</taxon>
    </lineage>
</organism>
<comment type="caution">
    <text evidence="1">The sequence shown here is derived from an EMBL/GenBank/DDBJ whole genome shotgun (WGS) entry which is preliminary data.</text>
</comment>
<dbReference type="InterPro" id="IPR046288">
    <property type="entry name" value="DUF6325"/>
</dbReference>
<name>A0ABS9LB83_9MICC</name>
<gene>
    <name evidence="1" type="ORF">LVY72_17685</name>
</gene>
<keyword evidence="2" id="KW-1185">Reference proteome</keyword>
<dbReference type="Proteomes" id="UP001165368">
    <property type="component" value="Unassembled WGS sequence"/>
</dbReference>
<proteinExistence type="predicted"/>
<dbReference type="Pfam" id="PF19850">
    <property type="entry name" value="DUF6325"/>
    <property type="match status" value="1"/>
</dbReference>
<reference evidence="1" key="1">
    <citation type="submission" date="2022-01" db="EMBL/GenBank/DDBJ databases">
        <authorList>
            <person name="Jo J.-H."/>
            <person name="Im W.-T."/>
        </authorList>
    </citation>
    <scope>NUCLEOTIDE SEQUENCE</scope>
    <source>
        <strain evidence="1">I2-34</strain>
    </source>
</reference>
<evidence type="ECO:0000313" key="1">
    <source>
        <dbReference type="EMBL" id="MCG2623729.1"/>
    </source>
</evidence>
<dbReference type="RefSeq" id="WP_237823604.1">
    <property type="nucleotide sequence ID" value="NZ_JAKLTQ010000016.1"/>
</dbReference>
<accession>A0ABS9LB83</accession>
<protein>
    <submittedName>
        <fullName evidence="1">DUF6325 family protein</fullName>
    </submittedName>
</protein>
<sequence length="149" mass="16047">MTEITEQLGPVDWLVVQFPGSDFGKGQVAPYLQDLVDRGLVRVLDLVFLRKDEQGNLELAEISDLDPSELGEWRAAEAELAMVLSEQDVHDLAETIEPGNSAWAIVWENLWAVPFGSAVRGAGGQVVASGRIPIHAVLAAAEADAKEGD</sequence>
<dbReference type="EMBL" id="JAKLTQ010000016">
    <property type="protein sequence ID" value="MCG2623729.1"/>
    <property type="molecule type" value="Genomic_DNA"/>
</dbReference>